<gene>
    <name evidence="2" type="ORF">Edafosvirus36_1</name>
</gene>
<name>A0A3G4ZXT8_9VIRU</name>
<dbReference type="EMBL" id="MK072101">
    <property type="protein sequence ID" value="AYV78811.1"/>
    <property type="molecule type" value="Genomic_DNA"/>
</dbReference>
<feature type="non-terminal residue" evidence="2">
    <location>
        <position position="255"/>
    </location>
</feature>
<keyword evidence="2" id="KW-0675">Receptor</keyword>
<evidence type="ECO:0000256" key="1">
    <source>
        <dbReference type="SAM" id="MobiDB-lite"/>
    </source>
</evidence>
<protein>
    <submittedName>
        <fullName evidence="2">7tm chemosensory receptor/ankyrin repeat domain-containing protein</fullName>
    </submittedName>
</protein>
<sequence length="255" mass="28459">MVVYILFETLFMLCIGNSPKENFDVTCESACALPNTQMGGISYSPQNSPQNIMQNTYVPVVQNTQPNFAQPTQPNFAQPIQPAPINTDVQSIPPEKCVDANVSLPEGLPNRGGTGIYTWKRTCTGDLHGTLTPVPEVNGSNTECVNKEKPKERLRDNRPGTDCGKNEVITNEMKFSDYNFLPLAEGYSSRDYEYGYSYLPPDKWFPIPPFPPVCVTETKCPVCPMNTSGTPVDMKEWDSSRRVTQPDNIRADYIE</sequence>
<feature type="region of interest" description="Disordered" evidence="1">
    <location>
        <begin position="234"/>
        <end position="255"/>
    </location>
</feature>
<proteinExistence type="predicted"/>
<organism evidence="2">
    <name type="scientific">Edafosvirus sp</name>
    <dbReference type="NCBI Taxonomy" id="2487765"/>
    <lineage>
        <taxon>Viruses</taxon>
        <taxon>Varidnaviria</taxon>
        <taxon>Bamfordvirae</taxon>
        <taxon>Nucleocytoviricota</taxon>
        <taxon>Megaviricetes</taxon>
        <taxon>Imitervirales</taxon>
        <taxon>Mimiviridae</taxon>
        <taxon>Klosneuvirinae</taxon>
    </lineage>
</organism>
<accession>A0A3G4ZXT8</accession>
<evidence type="ECO:0000313" key="2">
    <source>
        <dbReference type="EMBL" id="AYV78811.1"/>
    </source>
</evidence>
<reference evidence="2" key="1">
    <citation type="submission" date="2018-10" db="EMBL/GenBank/DDBJ databases">
        <title>Hidden diversity of soil giant viruses.</title>
        <authorList>
            <person name="Schulz F."/>
            <person name="Alteio L."/>
            <person name="Goudeau D."/>
            <person name="Ryan E.M."/>
            <person name="Malmstrom R.R."/>
            <person name="Blanchard J."/>
            <person name="Woyke T."/>
        </authorList>
    </citation>
    <scope>NUCLEOTIDE SEQUENCE</scope>
    <source>
        <strain evidence="2">EDV1</strain>
    </source>
</reference>